<feature type="domain" description="BRCT" evidence="1">
    <location>
        <begin position="222"/>
        <end position="311"/>
    </location>
</feature>
<dbReference type="InterPro" id="IPR031906">
    <property type="entry name" value="RTT107_BRCT_6"/>
</dbReference>
<gene>
    <name evidence="2" type="ORF">RI543_004515</name>
</gene>
<dbReference type="InterPro" id="IPR047250">
    <property type="entry name" value="BRCT_p53bp1-like_rpt2"/>
</dbReference>
<feature type="domain" description="BRCT" evidence="1">
    <location>
        <begin position="104"/>
        <end position="194"/>
    </location>
</feature>
<dbReference type="Pfam" id="PF00533">
    <property type="entry name" value="BRCT"/>
    <property type="match status" value="2"/>
</dbReference>
<dbReference type="Proteomes" id="UP001306508">
    <property type="component" value="Unassembled WGS sequence"/>
</dbReference>
<dbReference type="PANTHER" id="PTHR47667">
    <property type="entry name" value="REGULATOR OF TY1 TRANSPOSITION PROTEIN 107"/>
    <property type="match status" value="1"/>
</dbReference>
<organism evidence="2 3">
    <name type="scientific">Arxiozyma heterogenica</name>
    <dbReference type="NCBI Taxonomy" id="278026"/>
    <lineage>
        <taxon>Eukaryota</taxon>
        <taxon>Fungi</taxon>
        <taxon>Dikarya</taxon>
        <taxon>Ascomycota</taxon>
        <taxon>Saccharomycotina</taxon>
        <taxon>Saccharomycetes</taxon>
        <taxon>Saccharomycetales</taxon>
        <taxon>Saccharomycetaceae</taxon>
        <taxon>Arxiozyma</taxon>
    </lineage>
</organism>
<dbReference type="EMBL" id="JAWIZZ010000055">
    <property type="protein sequence ID" value="KAK5774226.1"/>
    <property type="molecule type" value="Genomic_DNA"/>
</dbReference>
<dbReference type="Pfam" id="PF16589">
    <property type="entry name" value="BRCT_2"/>
    <property type="match status" value="1"/>
</dbReference>
<name>A0AAN7ZX30_9SACH</name>
<dbReference type="Pfam" id="PF16770">
    <property type="entry name" value="RTT107_BRCT_5"/>
    <property type="match status" value="1"/>
</dbReference>
<evidence type="ECO:0000259" key="1">
    <source>
        <dbReference type="PROSITE" id="PS50172"/>
    </source>
</evidence>
<dbReference type="CDD" id="cd17731">
    <property type="entry name" value="BRCT_TopBP1_rpt2_like"/>
    <property type="match status" value="1"/>
</dbReference>
<dbReference type="InterPro" id="IPR053036">
    <property type="entry name" value="CellCycle_DNARepair_Reg"/>
</dbReference>
<dbReference type="InterPro" id="IPR001357">
    <property type="entry name" value="BRCT_dom"/>
</dbReference>
<evidence type="ECO:0000313" key="2">
    <source>
        <dbReference type="EMBL" id="KAK5774226.1"/>
    </source>
</evidence>
<dbReference type="InterPro" id="IPR036420">
    <property type="entry name" value="BRCT_dom_sf"/>
</dbReference>
<feature type="domain" description="BRCT" evidence="1">
    <location>
        <begin position="336"/>
        <end position="424"/>
    </location>
</feature>
<comment type="caution">
    <text evidence="2">The sequence shown here is derived from an EMBL/GenBank/DDBJ whole genome shotgun (WGS) entry which is preliminary data.</text>
</comment>
<protein>
    <recommendedName>
        <fullName evidence="1">BRCT domain-containing protein</fullName>
    </recommendedName>
</protein>
<dbReference type="CDD" id="cd17724">
    <property type="entry name" value="BRCT_p53bp1_rpt2"/>
    <property type="match status" value="1"/>
</dbReference>
<dbReference type="SUPFAM" id="SSF52113">
    <property type="entry name" value="BRCT domain"/>
    <property type="match status" value="3"/>
</dbReference>
<reference evidence="3" key="1">
    <citation type="submission" date="2023-07" db="EMBL/GenBank/DDBJ databases">
        <title>A draft genome of Kazachstania heterogenica Y-27499.</title>
        <authorList>
            <person name="Donic C."/>
            <person name="Kralova J.S."/>
            <person name="Fidel L."/>
            <person name="Ben-Dor S."/>
            <person name="Jung S."/>
        </authorList>
    </citation>
    <scope>NUCLEOTIDE SEQUENCE [LARGE SCALE GENOMIC DNA]</scope>
    <source>
        <strain evidence="3">Y27499</strain>
    </source>
</reference>
<feature type="domain" description="BRCT" evidence="1">
    <location>
        <begin position="1"/>
        <end position="104"/>
    </location>
</feature>
<dbReference type="SMART" id="SM00292">
    <property type="entry name" value="BRCT"/>
    <property type="match status" value="3"/>
</dbReference>
<dbReference type="AlphaFoldDB" id="A0AAN7ZX30"/>
<dbReference type="CDD" id="cd00027">
    <property type="entry name" value="BRCT"/>
    <property type="match status" value="1"/>
</dbReference>
<dbReference type="Gene3D" id="3.40.50.10190">
    <property type="entry name" value="BRCT domain"/>
    <property type="match status" value="5"/>
</dbReference>
<accession>A0AAN7ZX30</accession>
<dbReference type="InterPro" id="IPR059215">
    <property type="entry name" value="BRCT2_TopBP1-like"/>
</dbReference>
<dbReference type="PROSITE" id="PS50172">
    <property type="entry name" value="BRCT"/>
    <property type="match status" value="4"/>
</dbReference>
<sequence>MVHVFENLKFVILKNHDDSTEEKISSLLKSNGCSNLQLTYPDTFKLQLYSTSKRPTVHFVVTNSIPSNDIALSCFKLSIPVVNIDWVLECIKREKIVPIEPFQYFSNILKNHRFYISRYSFNEQEYKFLRNLILLLGGDVTRILSKQTVTHLVLKNNNTMENDPLKQLLPILNRHPYNEIEEEIHIVDEVWLFDKYFNSEYGNTIIKSVNSNEESKDYNPIFHKSMFDGYEFLMDLQMEMPLINHLSTMIKSFGGAILLYEDTEAEKIPMANRSKKKLIYLGEFYGNPLFNSIHTHHDILKVNLNWIFQCILQQGMDIFIDKDGHSKMIYRIPNQTQKKLCSGMRISYTQFFGLQRFEIIDKIEMLGGVVMPNLDLTTDLLIVGISRGPKYRFGIKNNIHMVTPSWLDVTFESYSRQPFDQYIPSCEDDENLSLNVDENVNEDVVITSSPSMIIEEPEVKGHATTARIQDQEERATFDTTKFNTESAKIHDSKSSNRLARKEDEEEEEKAARKYIVKRTNKRQKIEDKARDTLFRDGMKEIGPLYNIHCVTTQCLDGLTNLDKEILKLIGIEIFDKIDDSNIKLLNGVIAPRRLRTFKFLLSLSFEPLEYALIPEFITDILAIVKNGQDLSEKSLRLDLKTYCIPEMDTDILQRTKLPNKVFSRGNIINVNMSSNMQGGTETLTTILKSHGIKNINVLKKKFSISDIVKNENHLADNKTDGGNNETTNEIPQYILITDQQSQVKQFKKILLKNDKDTKGIFIVEWNWCVQCIFGLDVSYSKGL</sequence>
<proteinExistence type="predicted"/>
<dbReference type="PANTHER" id="PTHR47667:SF1">
    <property type="entry name" value="REGULATOR OF TY1 TRANSPOSITION PROTEIN 107"/>
    <property type="match status" value="1"/>
</dbReference>
<dbReference type="Pfam" id="PF16771">
    <property type="entry name" value="RTT107_BRCT_6"/>
    <property type="match status" value="1"/>
</dbReference>
<keyword evidence="3" id="KW-1185">Reference proteome</keyword>
<evidence type="ECO:0000313" key="3">
    <source>
        <dbReference type="Proteomes" id="UP001306508"/>
    </source>
</evidence>